<feature type="chain" id="PRO_5006408685" description="Bacterial Ig domain-containing protein" evidence="2">
    <location>
        <begin position="28"/>
        <end position="247"/>
    </location>
</feature>
<proteinExistence type="predicted"/>
<feature type="region of interest" description="Disordered" evidence="1">
    <location>
        <begin position="120"/>
        <end position="142"/>
    </location>
</feature>
<feature type="signal peptide" evidence="2">
    <location>
        <begin position="1"/>
        <end position="27"/>
    </location>
</feature>
<dbReference type="Pfam" id="PF17936">
    <property type="entry name" value="Big_6"/>
    <property type="match status" value="1"/>
</dbReference>
<sequence length="247" mass="27215">MMKKIKIITFFAVVFSFLVGLGGTASASSSPSLKVNNVYTTSNSVNGTATKGVSIIVRTPNKKVLSTTTADSQTGKFSADLHTSVKANQKLYVYARKSSTSYFYRIMIVKAAKAASATASTSTSKTNASNSSNKISISEPTGTWRSGNNNGYTVVTKFSQAGGLNQGLYKNGKYQGKLINYANYKVTTYSKTFWGITYRQRGHKTYQKFYLRFTDNTHFIIVNKANKAVKVQYGNSPLHYYKFALEK</sequence>
<comment type="caution">
    <text evidence="4">The sequence shown here is derived from an EMBL/GenBank/DDBJ whole genome shotgun (WGS) entry which is preliminary data.</text>
</comment>
<feature type="compositionally biased region" description="Low complexity" evidence="1">
    <location>
        <begin position="120"/>
        <end position="138"/>
    </location>
</feature>
<gene>
    <name evidence="4" type="ORF">FC98_GL001318</name>
</gene>
<name>A0A0R1NWB7_9LACO</name>
<dbReference type="AlphaFoldDB" id="A0A0R1NWB7"/>
<dbReference type="Proteomes" id="UP000051439">
    <property type="component" value="Unassembled WGS sequence"/>
</dbReference>
<evidence type="ECO:0000259" key="3">
    <source>
        <dbReference type="Pfam" id="PF17936"/>
    </source>
</evidence>
<evidence type="ECO:0000313" key="5">
    <source>
        <dbReference type="Proteomes" id="UP000051439"/>
    </source>
</evidence>
<evidence type="ECO:0000313" key="4">
    <source>
        <dbReference type="EMBL" id="KRL20728.1"/>
    </source>
</evidence>
<keyword evidence="2" id="KW-0732">Signal</keyword>
<evidence type="ECO:0000256" key="2">
    <source>
        <dbReference type="SAM" id="SignalP"/>
    </source>
</evidence>
<organism evidence="4 5">
    <name type="scientific">Lentilactobacillus kisonensis DSM 19906 = JCM 15041</name>
    <dbReference type="NCBI Taxonomy" id="1423766"/>
    <lineage>
        <taxon>Bacteria</taxon>
        <taxon>Bacillati</taxon>
        <taxon>Bacillota</taxon>
        <taxon>Bacilli</taxon>
        <taxon>Lactobacillales</taxon>
        <taxon>Lactobacillaceae</taxon>
        <taxon>Lentilactobacillus</taxon>
    </lineage>
</organism>
<keyword evidence="5" id="KW-1185">Reference proteome</keyword>
<reference evidence="4 5" key="1">
    <citation type="journal article" date="2015" name="Genome Announc.">
        <title>Expanding the biotechnology potential of lactobacilli through comparative genomics of 213 strains and associated genera.</title>
        <authorList>
            <person name="Sun Z."/>
            <person name="Harris H.M."/>
            <person name="McCann A."/>
            <person name="Guo C."/>
            <person name="Argimon S."/>
            <person name="Zhang W."/>
            <person name="Yang X."/>
            <person name="Jeffery I.B."/>
            <person name="Cooney J.C."/>
            <person name="Kagawa T.F."/>
            <person name="Liu W."/>
            <person name="Song Y."/>
            <person name="Salvetti E."/>
            <person name="Wrobel A."/>
            <person name="Rasinkangas P."/>
            <person name="Parkhill J."/>
            <person name="Rea M.C."/>
            <person name="O'Sullivan O."/>
            <person name="Ritari J."/>
            <person name="Douillard F.P."/>
            <person name="Paul Ross R."/>
            <person name="Yang R."/>
            <person name="Briner A.E."/>
            <person name="Felis G.E."/>
            <person name="de Vos W.M."/>
            <person name="Barrangou R."/>
            <person name="Klaenhammer T.R."/>
            <person name="Caufield P.W."/>
            <person name="Cui Y."/>
            <person name="Zhang H."/>
            <person name="O'Toole P.W."/>
        </authorList>
    </citation>
    <scope>NUCLEOTIDE SEQUENCE [LARGE SCALE GENOMIC DNA]</scope>
    <source>
        <strain evidence="4 5">DSM 19906</strain>
    </source>
</reference>
<evidence type="ECO:0000256" key="1">
    <source>
        <dbReference type="SAM" id="MobiDB-lite"/>
    </source>
</evidence>
<feature type="domain" description="Bacterial Ig" evidence="3">
    <location>
        <begin position="34"/>
        <end position="96"/>
    </location>
</feature>
<dbReference type="InterPro" id="IPR041498">
    <property type="entry name" value="Big_6"/>
</dbReference>
<dbReference type="EMBL" id="AZEB01000022">
    <property type="protein sequence ID" value="KRL20728.1"/>
    <property type="molecule type" value="Genomic_DNA"/>
</dbReference>
<protein>
    <recommendedName>
        <fullName evidence="3">Bacterial Ig domain-containing protein</fullName>
    </recommendedName>
</protein>
<accession>A0A0R1NWB7</accession>
<dbReference type="PATRIC" id="fig|1423766.4.peg.1362"/>